<dbReference type="PROSITE" id="PS51257">
    <property type="entry name" value="PROKAR_LIPOPROTEIN"/>
    <property type="match status" value="1"/>
</dbReference>
<organism evidence="1 2">
    <name type="scientific">Nonlabens ponticola</name>
    <dbReference type="NCBI Taxonomy" id="2496866"/>
    <lineage>
        <taxon>Bacteria</taxon>
        <taxon>Pseudomonadati</taxon>
        <taxon>Bacteroidota</taxon>
        <taxon>Flavobacteriia</taxon>
        <taxon>Flavobacteriales</taxon>
        <taxon>Flavobacteriaceae</taxon>
        <taxon>Nonlabens</taxon>
    </lineage>
</organism>
<accession>A0A3S9N0N2</accession>
<dbReference type="Proteomes" id="UP000279600">
    <property type="component" value="Chromosome"/>
</dbReference>
<dbReference type="KEGG" id="noj:EJ995_12720"/>
<evidence type="ECO:0000313" key="1">
    <source>
        <dbReference type="EMBL" id="AZQ45051.1"/>
    </source>
</evidence>
<dbReference type="AlphaFoldDB" id="A0A3S9N0N2"/>
<dbReference type="OrthoDB" id="1144222at2"/>
<evidence type="ECO:0008006" key="3">
    <source>
        <dbReference type="Google" id="ProtNLM"/>
    </source>
</evidence>
<dbReference type="EMBL" id="CP034549">
    <property type="protein sequence ID" value="AZQ45051.1"/>
    <property type="molecule type" value="Genomic_DNA"/>
</dbReference>
<evidence type="ECO:0000313" key="2">
    <source>
        <dbReference type="Proteomes" id="UP000279600"/>
    </source>
</evidence>
<dbReference type="RefSeq" id="WP_126448759.1">
    <property type="nucleotide sequence ID" value="NZ_CP034549.1"/>
</dbReference>
<proteinExistence type="predicted"/>
<gene>
    <name evidence="1" type="ORF">EJ995_12720</name>
</gene>
<keyword evidence="2" id="KW-1185">Reference proteome</keyword>
<protein>
    <recommendedName>
        <fullName evidence="3">Lipoprotein</fullName>
    </recommendedName>
</protein>
<sequence length="162" mass="18434">MKQFKTILSIIIAALALTSCDNDRVLFKTNLETNDQKTNITYSPNLNFEFVVDSASVLLDNEDLKNALRGETAKGGTLYKSDRFQVKLFLTTFYYSGVYQYEFKLRTFSKDMKIIDSYTFSQTTRDPACAATLTSDLEITKSCEDGSEIIAQIDDYGKFIER</sequence>
<name>A0A3S9N0N2_9FLAO</name>
<reference evidence="1 2" key="1">
    <citation type="submission" date="2018-12" db="EMBL/GenBank/DDBJ databases">
        <title>Complete genome of Nonlabens sp. MJ115.</title>
        <authorList>
            <person name="Choi H.S."/>
            <person name="Jung J."/>
        </authorList>
    </citation>
    <scope>NUCLEOTIDE SEQUENCE [LARGE SCALE GENOMIC DNA]</scope>
    <source>
        <strain evidence="1 2">MJ115</strain>
    </source>
</reference>